<dbReference type="InterPro" id="IPR001763">
    <property type="entry name" value="Rhodanese-like_dom"/>
</dbReference>
<dbReference type="Gene3D" id="3.40.250.10">
    <property type="entry name" value="Rhodanese-like domain"/>
    <property type="match status" value="1"/>
</dbReference>
<dbReference type="InterPro" id="IPR044240">
    <property type="entry name" value="STR4-like"/>
</dbReference>
<protein>
    <submittedName>
        <fullName evidence="3">Rhodanese-related sulfurtransferase</fullName>
    </submittedName>
</protein>
<dbReference type="SMART" id="SM00450">
    <property type="entry name" value="RHOD"/>
    <property type="match status" value="1"/>
</dbReference>
<dbReference type="EMBL" id="QQAW01000014">
    <property type="protein sequence ID" value="RDI35496.1"/>
    <property type="molecule type" value="Genomic_DNA"/>
</dbReference>
<keyword evidence="4" id="KW-1185">Reference proteome</keyword>
<accession>A0A370FX77</accession>
<dbReference type="AlphaFoldDB" id="A0A370FX77"/>
<feature type="domain" description="Rhodanese" evidence="2">
    <location>
        <begin position="28"/>
        <end position="133"/>
    </location>
</feature>
<dbReference type="PROSITE" id="PS50206">
    <property type="entry name" value="RHODANESE_3"/>
    <property type="match status" value="1"/>
</dbReference>
<organism evidence="3 4">
    <name type="scientific">Gluconacetobacter liquefaciens</name>
    <name type="common">Acetobacter liquefaciens</name>
    <dbReference type="NCBI Taxonomy" id="89584"/>
    <lineage>
        <taxon>Bacteria</taxon>
        <taxon>Pseudomonadati</taxon>
        <taxon>Pseudomonadota</taxon>
        <taxon>Alphaproteobacteria</taxon>
        <taxon>Acetobacterales</taxon>
        <taxon>Acetobacteraceae</taxon>
        <taxon>Gluconacetobacter</taxon>
    </lineage>
</organism>
<gene>
    <name evidence="3" type="ORF">C7453_11431</name>
</gene>
<comment type="caution">
    <text evidence="3">The sequence shown here is derived from an EMBL/GenBank/DDBJ whole genome shotgun (WGS) entry which is preliminary data.</text>
</comment>
<dbReference type="Pfam" id="PF00581">
    <property type="entry name" value="Rhodanese"/>
    <property type="match status" value="1"/>
</dbReference>
<dbReference type="Proteomes" id="UP000254958">
    <property type="component" value="Unassembled WGS sequence"/>
</dbReference>
<dbReference type="SUPFAM" id="SSF52821">
    <property type="entry name" value="Rhodanese/Cell cycle control phosphatase"/>
    <property type="match status" value="1"/>
</dbReference>
<evidence type="ECO:0000256" key="1">
    <source>
        <dbReference type="SAM" id="MobiDB-lite"/>
    </source>
</evidence>
<evidence type="ECO:0000259" key="2">
    <source>
        <dbReference type="PROSITE" id="PS50206"/>
    </source>
</evidence>
<sequence>MRTMCILAMGHKMIEDVAPTRTWDELGSRPQAQLVDVRTDAEWMFVGLPDLASVGKQVIPVSWQGLSGQPNPRFLEQLQAAGLTPEHEIHFICRSGARSHSAAMAARMAGFTHVFNVAGGFEGPLDAEGHRGSKAGWKADGLPWRQN</sequence>
<dbReference type="PANTHER" id="PTHR47377:SF1">
    <property type="entry name" value="RHODANESE-LIKE DOMAIN-CONTAINING PROTEIN 4, CHLOROPLASTIC"/>
    <property type="match status" value="1"/>
</dbReference>
<dbReference type="GO" id="GO:0016740">
    <property type="term" value="F:transferase activity"/>
    <property type="evidence" value="ECO:0007669"/>
    <property type="project" value="UniProtKB-KW"/>
</dbReference>
<name>A0A370FX77_GLULI</name>
<proteinExistence type="predicted"/>
<keyword evidence="3" id="KW-0808">Transferase</keyword>
<dbReference type="InterPro" id="IPR036873">
    <property type="entry name" value="Rhodanese-like_dom_sf"/>
</dbReference>
<evidence type="ECO:0000313" key="4">
    <source>
        <dbReference type="Proteomes" id="UP000254958"/>
    </source>
</evidence>
<dbReference type="PANTHER" id="PTHR47377">
    <property type="entry name" value="RHODANESE-LIKE DOMAIN-CONTAINING PROTEIN 4, CHLOROPLASTIC"/>
    <property type="match status" value="1"/>
</dbReference>
<evidence type="ECO:0000313" key="3">
    <source>
        <dbReference type="EMBL" id="RDI35496.1"/>
    </source>
</evidence>
<feature type="region of interest" description="Disordered" evidence="1">
    <location>
        <begin position="125"/>
        <end position="147"/>
    </location>
</feature>
<reference evidence="3 4" key="1">
    <citation type="submission" date="2018-07" db="EMBL/GenBank/DDBJ databases">
        <title>Genomic Encyclopedia of Type Strains, Phase IV (KMG-IV): sequencing the most valuable type-strain genomes for metagenomic binning, comparative biology and taxonomic classification.</title>
        <authorList>
            <person name="Goeker M."/>
        </authorList>
    </citation>
    <scope>NUCLEOTIDE SEQUENCE [LARGE SCALE GENOMIC DNA]</scope>
    <source>
        <strain evidence="3 4">DSM 5603</strain>
    </source>
</reference>